<dbReference type="InterPro" id="IPR029044">
    <property type="entry name" value="Nucleotide-diphossugar_trans"/>
</dbReference>
<accession>A0A2N5NF73</accession>
<evidence type="ECO:0000313" key="2">
    <source>
        <dbReference type="EMBL" id="PLT53047.1"/>
    </source>
</evidence>
<dbReference type="EMBL" id="NIHM01000022">
    <property type="protein sequence ID" value="PLT53047.1"/>
    <property type="molecule type" value="Genomic_DNA"/>
</dbReference>
<dbReference type="CDD" id="cd04182">
    <property type="entry name" value="GT_2_like_f"/>
    <property type="match status" value="1"/>
</dbReference>
<sequence>MKIVIKGAGDLATGIASRLYHAGHQIVMTEIAVPLTVRRSVALSRAVYENEAEVEDLKGVLVKDAAEADRILQRGEIPVLVDPEADIIRSFHPDVVVDAILAKKNLGTRITDAPFVIGVGPGFYAGKDCHCVIETKRGHTLGSVIWEKEAIPNTGVPGNIGGFTTERLIRASADGIMEPVAEIGDTVEKGQLVARTGKQPVYAKMSGIVRGMLQKDVQVTEGLKIGDIDARCEPEHCGTISDKARAVGGGVLEAVSLFGQIYGNYGVALLAAGEAKRFGSDKLSEKFQGIPLYRHALEKLEAFSGLSRVVVTAREALAEEAQRLGIHIVENRQPEQGISHSVSLALQELLSQNPDLEGVLFLVCDQPGIQAATIQKILKEGCLHKNSIVCAGYDGMRGNPVLWGSTYFQELMHLTGDTGGRQLMKQYEEKIRIVECAPEELKDIDRREDMTE</sequence>
<dbReference type="Gene3D" id="3.40.630.10">
    <property type="entry name" value="Zn peptidases"/>
    <property type="match status" value="1"/>
</dbReference>
<protein>
    <submittedName>
        <fullName evidence="2">Molybdenum hydroxylase</fullName>
    </submittedName>
</protein>
<dbReference type="Gene3D" id="3.90.550.10">
    <property type="entry name" value="Spore Coat Polysaccharide Biosynthesis Protein SpsA, Chain A"/>
    <property type="match status" value="1"/>
</dbReference>
<comment type="caution">
    <text evidence="2">The sequence shown here is derived from an EMBL/GenBank/DDBJ whole genome shotgun (WGS) entry which is preliminary data.</text>
</comment>
<dbReference type="RefSeq" id="WP_101880141.1">
    <property type="nucleotide sequence ID" value="NZ_CAXUHP010000010.1"/>
</dbReference>
<dbReference type="Proteomes" id="UP000234849">
    <property type="component" value="Unassembled WGS sequence"/>
</dbReference>
<gene>
    <name evidence="2" type="ORF">CDL18_13195</name>
</gene>
<dbReference type="GO" id="GO:0016779">
    <property type="term" value="F:nucleotidyltransferase activity"/>
    <property type="evidence" value="ECO:0007669"/>
    <property type="project" value="UniProtKB-ARBA"/>
</dbReference>
<organism evidence="2 3">
    <name type="scientific">Mediterraneibacter gnavus</name>
    <name type="common">Ruminococcus gnavus</name>
    <dbReference type="NCBI Taxonomy" id="33038"/>
    <lineage>
        <taxon>Bacteria</taxon>
        <taxon>Bacillati</taxon>
        <taxon>Bacillota</taxon>
        <taxon>Clostridia</taxon>
        <taxon>Lachnospirales</taxon>
        <taxon>Lachnospiraceae</taxon>
        <taxon>Mediterraneibacter</taxon>
    </lineage>
</organism>
<evidence type="ECO:0000313" key="3">
    <source>
        <dbReference type="Proteomes" id="UP000234849"/>
    </source>
</evidence>
<dbReference type="SUPFAM" id="SSF53448">
    <property type="entry name" value="Nucleotide-diphospho-sugar transferases"/>
    <property type="match status" value="1"/>
</dbReference>
<dbReference type="InterPro" id="IPR017695">
    <property type="entry name" value="Se-dep_Mo_hydrolase_YqeB"/>
</dbReference>
<proteinExistence type="predicted"/>
<evidence type="ECO:0000259" key="1">
    <source>
        <dbReference type="Pfam" id="PF12804"/>
    </source>
</evidence>
<dbReference type="InterPro" id="IPR025877">
    <property type="entry name" value="MobA-like_NTP_Trfase"/>
</dbReference>
<name>A0A2N5NF73_MEDGN</name>
<dbReference type="AlphaFoldDB" id="A0A2N5NF73"/>
<dbReference type="PANTHER" id="PTHR43777:SF1">
    <property type="entry name" value="MOLYBDENUM COFACTOR CYTIDYLYLTRANSFERASE"/>
    <property type="match status" value="1"/>
</dbReference>
<dbReference type="Pfam" id="PF12804">
    <property type="entry name" value="NTP_transf_3"/>
    <property type="match status" value="1"/>
</dbReference>
<reference evidence="2 3" key="1">
    <citation type="journal article" date="2017" name="Genome Med.">
        <title>A novel Ruminococcus gnavus clade enriched in inflammatory bowel disease patients.</title>
        <authorList>
            <person name="Hall A.B."/>
            <person name="Yassour M."/>
            <person name="Sauk J."/>
            <person name="Garner A."/>
            <person name="Jiang X."/>
            <person name="Arthur T."/>
            <person name="Lagoudas G.K."/>
            <person name="Vatanen T."/>
            <person name="Fornelos N."/>
            <person name="Wilson R."/>
            <person name="Bertha M."/>
            <person name="Cohen M."/>
            <person name="Garber J."/>
            <person name="Khalili H."/>
            <person name="Gevers D."/>
            <person name="Ananthakrishnan A.N."/>
            <person name="Kugathasan S."/>
            <person name="Lander E.S."/>
            <person name="Blainey P."/>
            <person name="Vlamakis H."/>
            <person name="Xavier R.J."/>
            <person name="Huttenhower C."/>
        </authorList>
    </citation>
    <scope>NUCLEOTIDE SEQUENCE [LARGE SCALE GENOMIC DNA]</scope>
    <source>
        <strain evidence="2 3">RJX1118</strain>
    </source>
</reference>
<dbReference type="PANTHER" id="PTHR43777">
    <property type="entry name" value="MOLYBDENUM COFACTOR CYTIDYLYLTRANSFERASE"/>
    <property type="match status" value="1"/>
</dbReference>
<dbReference type="NCBIfam" id="TIGR03309">
    <property type="entry name" value="matur_yqeB"/>
    <property type="match status" value="1"/>
</dbReference>
<feature type="domain" description="MobA-like NTP transferase" evidence="1">
    <location>
        <begin position="268"/>
        <end position="428"/>
    </location>
</feature>